<evidence type="ECO:0000256" key="4">
    <source>
        <dbReference type="ARBA" id="ARBA00022741"/>
    </source>
</evidence>
<dbReference type="Gene3D" id="1.10.730.10">
    <property type="entry name" value="Isoleucyl-tRNA Synthetase, Domain 1"/>
    <property type="match status" value="1"/>
</dbReference>
<name>A9FN80_SORC5</name>
<dbReference type="EC" id="6.1.1.10" evidence="11"/>
<dbReference type="Gene3D" id="3.40.50.620">
    <property type="entry name" value="HUPs"/>
    <property type="match status" value="2"/>
</dbReference>
<dbReference type="GO" id="GO:0005829">
    <property type="term" value="C:cytosol"/>
    <property type="evidence" value="ECO:0007669"/>
    <property type="project" value="TreeGrafter"/>
</dbReference>
<dbReference type="GO" id="GO:0004825">
    <property type="term" value="F:methionine-tRNA ligase activity"/>
    <property type="evidence" value="ECO:0007669"/>
    <property type="project" value="UniProtKB-EC"/>
</dbReference>
<dbReference type="GO" id="GO:0006431">
    <property type="term" value="P:methionyl-tRNA aminoacylation"/>
    <property type="evidence" value="ECO:0007669"/>
    <property type="project" value="TreeGrafter"/>
</dbReference>
<keyword evidence="3 9" id="KW-0436">Ligase</keyword>
<dbReference type="STRING" id="448385.sce8230"/>
<gene>
    <name evidence="11" type="primary">metS</name>
    <name evidence="11" type="ordered locus">sce8230</name>
</gene>
<dbReference type="Pfam" id="PF09334">
    <property type="entry name" value="tRNA-synt_1g"/>
    <property type="match status" value="2"/>
</dbReference>
<dbReference type="Gene3D" id="2.170.220.10">
    <property type="match status" value="1"/>
</dbReference>
<keyword evidence="5 9" id="KW-0067">ATP-binding</keyword>
<evidence type="ECO:0000256" key="9">
    <source>
        <dbReference type="RuleBase" id="RU363039"/>
    </source>
</evidence>
<keyword evidence="2" id="KW-0963">Cytoplasm</keyword>
<evidence type="ECO:0000259" key="10">
    <source>
        <dbReference type="Pfam" id="PF09334"/>
    </source>
</evidence>
<sequence length="641" mass="72951">METRKGPPSDVASIIGQLRRPKRMVVTAGMPYANGPLHLGHLAGAQLPADIYARWCRMLIGAENVLYVCGTDEHGSTSEIAAVQAGLPIREYIDRIQQAQKKTLERYCISLDAFTGTSQPETFPLQRELAHEFLTRFSRNGLLEKRATRQWFDPKMGRFLPDRYVRGRCPNPQCDNEDAYSDECDRCGQQHAPAALLNPRSTLSDAVPELRETVHWWLDMWSVSETLREWISGKEKTWRRAMLSEVLETVMPSVRLDRAHEATYKEIKASLPKHKSKLARGKELVVQFGNKADLESGRAILEQHGVRVELVDEWAHRSITRDIGWGIPITEDPDLAGKTLYVWPDSLIAPISFSKVALRDKGVDPARYADFWRDPEARVVQFLGQDNVYFYVLMQGAMWLGTQEDPRRLPAAGELQLTDVFGCFHLLVGGEKMSKSRGNFFTGDQLLDEKGYSVDQIRYYLALLSLAEKPSDFDFEKLDERNKFLAGPMNAAFERPISAVHSKFGGKVPEGALLDKVVADTVRIVQRYVRAMDRADYPNLLFEIENYARTINSLFTQYKPHDDRHPEQGRRDALYTSFYVLKTLMIMLYPFVPETMDRLRASLRLPPEVFRLEELGTPIPAGHEIGAKQPYFPAPSREGET</sequence>
<keyword evidence="4 9" id="KW-0547">Nucleotide-binding</keyword>
<organism evidence="11 12">
    <name type="scientific">Sorangium cellulosum (strain So ce56)</name>
    <name type="common">Polyangium cellulosum (strain So ce56)</name>
    <dbReference type="NCBI Taxonomy" id="448385"/>
    <lineage>
        <taxon>Bacteria</taxon>
        <taxon>Pseudomonadati</taxon>
        <taxon>Myxococcota</taxon>
        <taxon>Polyangia</taxon>
        <taxon>Polyangiales</taxon>
        <taxon>Polyangiaceae</taxon>
        <taxon>Sorangium</taxon>
    </lineage>
</organism>
<evidence type="ECO:0000313" key="11">
    <source>
        <dbReference type="EMBL" id="CAN98400.1"/>
    </source>
</evidence>
<dbReference type="InterPro" id="IPR015413">
    <property type="entry name" value="Methionyl/Leucyl_tRNA_Synth"/>
</dbReference>
<evidence type="ECO:0000256" key="5">
    <source>
        <dbReference type="ARBA" id="ARBA00022840"/>
    </source>
</evidence>
<dbReference type="SUPFAM" id="SSF52374">
    <property type="entry name" value="Nucleotidylyl transferase"/>
    <property type="match status" value="1"/>
</dbReference>
<dbReference type="PANTHER" id="PTHR45765">
    <property type="entry name" value="METHIONINE--TRNA LIGASE"/>
    <property type="match status" value="1"/>
</dbReference>
<evidence type="ECO:0000256" key="6">
    <source>
        <dbReference type="ARBA" id="ARBA00022917"/>
    </source>
</evidence>
<dbReference type="HOGENOM" id="CLU_408071_0_0_7"/>
<proteinExistence type="inferred from homology"/>
<dbReference type="InterPro" id="IPR029038">
    <property type="entry name" value="MetRS_Zn"/>
</dbReference>
<evidence type="ECO:0000256" key="3">
    <source>
        <dbReference type="ARBA" id="ARBA00022598"/>
    </source>
</evidence>
<feature type="domain" description="Methionyl/Leucyl tRNA synthetase" evidence="10">
    <location>
        <begin position="25"/>
        <end position="250"/>
    </location>
</feature>
<dbReference type="eggNOG" id="COG0143">
    <property type="taxonomic scope" value="Bacteria"/>
</dbReference>
<keyword evidence="12" id="KW-1185">Reference proteome</keyword>
<keyword evidence="6 9" id="KW-0648">Protein biosynthesis</keyword>
<evidence type="ECO:0000256" key="7">
    <source>
        <dbReference type="ARBA" id="ARBA00023146"/>
    </source>
</evidence>
<evidence type="ECO:0000256" key="2">
    <source>
        <dbReference type="ARBA" id="ARBA00022490"/>
    </source>
</evidence>
<dbReference type="RefSeq" id="WP_012240839.1">
    <property type="nucleotide sequence ID" value="NC_010162.1"/>
</dbReference>
<evidence type="ECO:0000256" key="1">
    <source>
        <dbReference type="ARBA" id="ARBA00008258"/>
    </source>
</evidence>
<comment type="catalytic activity">
    <reaction evidence="8">
        <text>tRNA(Met) + L-methionine + ATP = L-methionyl-tRNA(Met) + AMP + diphosphate</text>
        <dbReference type="Rhea" id="RHEA:13481"/>
        <dbReference type="Rhea" id="RHEA-COMP:9667"/>
        <dbReference type="Rhea" id="RHEA-COMP:9698"/>
        <dbReference type="ChEBI" id="CHEBI:30616"/>
        <dbReference type="ChEBI" id="CHEBI:33019"/>
        <dbReference type="ChEBI" id="CHEBI:57844"/>
        <dbReference type="ChEBI" id="CHEBI:78442"/>
        <dbReference type="ChEBI" id="CHEBI:78530"/>
        <dbReference type="ChEBI" id="CHEBI:456215"/>
        <dbReference type="EC" id="6.1.1.10"/>
    </reaction>
</comment>
<evidence type="ECO:0000256" key="8">
    <source>
        <dbReference type="ARBA" id="ARBA00047364"/>
    </source>
</evidence>
<comment type="similarity">
    <text evidence="1">Belongs to the class-I aminoacyl-tRNA synthetase family. MetG type 1 subfamily.</text>
</comment>
<accession>A9FN80</accession>
<dbReference type="EMBL" id="AM746676">
    <property type="protein sequence ID" value="CAN98400.1"/>
    <property type="molecule type" value="Genomic_DNA"/>
</dbReference>
<dbReference type="PANTHER" id="PTHR45765:SF1">
    <property type="entry name" value="METHIONINE--TRNA LIGASE, CYTOPLASMIC"/>
    <property type="match status" value="1"/>
</dbReference>
<dbReference type="SUPFAM" id="SSF57770">
    <property type="entry name" value="Methionyl-tRNA synthetase (MetRS), Zn-domain"/>
    <property type="match status" value="1"/>
</dbReference>
<dbReference type="GO" id="GO:0005524">
    <property type="term" value="F:ATP binding"/>
    <property type="evidence" value="ECO:0007669"/>
    <property type="project" value="UniProtKB-KW"/>
</dbReference>
<dbReference type="BioCyc" id="SCEL448385:SCE_RS42155-MONOMER"/>
<dbReference type="KEGG" id="scl:sce8230"/>
<dbReference type="OrthoDB" id="9810191at2"/>
<dbReference type="InterPro" id="IPR009080">
    <property type="entry name" value="tRNAsynth_Ia_anticodon-bd"/>
</dbReference>
<keyword evidence="7 9" id="KW-0030">Aminoacyl-tRNA synthetase</keyword>
<evidence type="ECO:0000313" key="12">
    <source>
        <dbReference type="Proteomes" id="UP000002139"/>
    </source>
</evidence>
<dbReference type="SMR" id="A9FN80"/>
<reference evidence="11 12" key="1">
    <citation type="journal article" date="2007" name="Nat. Biotechnol.">
        <title>Complete genome sequence of the myxobacterium Sorangium cellulosum.</title>
        <authorList>
            <person name="Schneiker S."/>
            <person name="Perlova O."/>
            <person name="Kaiser O."/>
            <person name="Gerth K."/>
            <person name="Alici A."/>
            <person name="Altmeyer M.O."/>
            <person name="Bartels D."/>
            <person name="Bekel T."/>
            <person name="Beyer S."/>
            <person name="Bode E."/>
            <person name="Bode H.B."/>
            <person name="Bolten C.J."/>
            <person name="Choudhuri J.V."/>
            <person name="Doss S."/>
            <person name="Elnakady Y.A."/>
            <person name="Frank B."/>
            <person name="Gaigalat L."/>
            <person name="Goesmann A."/>
            <person name="Groeger C."/>
            <person name="Gross F."/>
            <person name="Jelsbak L."/>
            <person name="Jelsbak L."/>
            <person name="Kalinowski J."/>
            <person name="Kegler C."/>
            <person name="Knauber T."/>
            <person name="Konietzny S."/>
            <person name="Kopp M."/>
            <person name="Krause L."/>
            <person name="Krug D."/>
            <person name="Linke B."/>
            <person name="Mahmud T."/>
            <person name="Martinez-Arias R."/>
            <person name="McHardy A.C."/>
            <person name="Merai M."/>
            <person name="Meyer F."/>
            <person name="Mormann S."/>
            <person name="Munoz-Dorado J."/>
            <person name="Perez J."/>
            <person name="Pradella S."/>
            <person name="Rachid S."/>
            <person name="Raddatz G."/>
            <person name="Rosenau F."/>
            <person name="Rueckert C."/>
            <person name="Sasse F."/>
            <person name="Scharfe M."/>
            <person name="Schuster S.C."/>
            <person name="Suen G."/>
            <person name="Treuner-Lange A."/>
            <person name="Velicer G.J."/>
            <person name="Vorholter F.-J."/>
            <person name="Weissman K.J."/>
            <person name="Welch R.D."/>
            <person name="Wenzel S.C."/>
            <person name="Whitworth D.E."/>
            <person name="Wilhelm S."/>
            <person name="Wittmann C."/>
            <person name="Bloecker H."/>
            <person name="Puehler A."/>
            <person name="Mueller R."/>
        </authorList>
    </citation>
    <scope>NUCLEOTIDE SEQUENCE [LARGE SCALE GENOMIC DNA]</scope>
    <source>
        <strain evidence="12">So ce56</strain>
    </source>
</reference>
<protein>
    <submittedName>
        <fullName evidence="11">MetS protein</fullName>
        <ecNumber evidence="11">6.1.1.10</ecNumber>
    </submittedName>
</protein>
<dbReference type="InterPro" id="IPR001412">
    <property type="entry name" value="aa-tRNA-synth_I_CS"/>
</dbReference>
<dbReference type="AlphaFoldDB" id="A9FN80"/>
<dbReference type="SUPFAM" id="SSF47323">
    <property type="entry name" value="Anticodon-binding domain of a subclass of class I aminoacyl-tRNA synthetases"/>
    <property type="match status" value="1"/>
</dbReference>
<dbReference type="InterPro" id="IPR023458">
    <property type="entry name" value="Met-tRNA_ligase_1"/>
</dbReference>
<dbReference type="Proteomes" id="UP000002139">
    <property type="component" value="Chromosome"/>
</dbReference>
<feature type="domain" description="Methionyl/Leucyl tRNA synthetase" evidence="10">
    <location>
        <begin position="313"/>
        <end position="482"/>
    </location>
</feature>
<dbReference type="PROSITE" id="PS00178">
    <property type="entry name" value="AA_TRNA_LIGASE_I"/>
    <property type="match status" value="1"/>
</dbReference>
<dbReference type="InterPro" id="IPR014729">
    <property type="entry name" value="Rossmann-like_a/b/a_fold"/>
</dbReference>